<organism evidence="1 2">
    <name type="scientific">Burkholderia oklahomensis</name>
    <dbReference type="NCBI Taxonomy" id="342113"/>
    <lineage>
        <taxon>Bacteria</taxon>
        <taxon>Pseudomonadati</taxon>
        <taxon>Pseudomonadota</taxon>
        <taxon>Betaproteobacteria</taxon>
        <taxon>Burkholderiales</taxon>
        <taxon>Burkholderiaceae</taxon>
        <taxon>Burkholderia</taxon>
        <taxon>pseudomallei group</taxon>
    </lineage>
</organism>
<evidence type="ECO:0008006" key="3">
    <source>
        <dbReference type="Google" id="ProtNLM"/>
    </source>
</evidence>
<keyword evidence="2" id="KW-1185">Reference proteome</keyword>
<dbReference type="EMBL" id="CP008726">
    <property type="protein sequence ID" value="AIO66491.1"/>
    <property type="molecule type" value="Genomic_DNA"/>
</dbReference>
<name>A0AAI8B693_9BURK</name>
<sequence>MAELTDYNALITSEHSDKPRFMATIAALVQPLVDQMNVLESMPGKFDLDNAVGVQLDDVGLWVGVSRRIRTPLTGIYFSFDIDGLGFGQGIWKGPFDPGTGLTVLDDDTYRLVIRAKIGANHWDGTLEQSVAILNSIFDADTHVFIEDHQDMSMTIGISGKVPSAVFLALLAGGYIPLKPEGVRVNYTIVTTVDGAPMFGFDMAGPYVSGFDVGAWGKPV</sequence>
<dbReference type="InterPro" id="IPR021283">
    <property type="entry name" value="Phage_Wedge1"/>
</dbReference>
<evidence type="ECO:0000313" key="2">
    <source>
        <dbReference type="Proteomes" id="UP000029424"/>
    </source>
</evidence>
<dbReference type="Pfam" id="PF11041">
    <property type="entry name" value="Phage_Wedge1"/>
    <property type="match status" value="1"/>
</dbReference>
<evidence type="ECO:0000313" key="1">
    <source>
        <dbReference type="EMBL" id="AIO66491.1"/>
    </source>
</evidence>
<protein>
    <recommendedName>
        <fullName evidence="3">Bacteriophage protein</fullName>
    </recommendedName>
</protein>
<reference evidence="1 2" key="1">
    <citation type="submission" date="2014-06" db="EMBL/GenBank/DDBJ databases">
        <authorList>
            <person name="Bishop-Lilly K.A."/>
            <person name="Broomall S.M."/>
            <person name="Chain P.S."/>
            <person name="Chertkov O."/>
            <person name="Coyne S.R."/>
            <person name="Daligault H.E."/>
            <person name="Davenport K.W."/>
            <person name="Erkkila T."/>
            <person name="Frey K.G."/>
            <person name="Gibbons H.S."/>
            <person name="Gu W."/>
            <person name="Jaissle J."/>
            <person name="Johnson S.L."/>
            <person name="Koroleva G.I."/>
            <person name="Ladner J.T."/>
            <person name="Lo C.-C."/>
            <person name="Minogue T.D."/>
            <person name="Munk C."/>
            <person name="Palacios G.F."/>
            <person name="Redden C.L."/>
            <person name="Rosenzweig C.N."/>
            <person name="Scholz M.B."/>
            <person name="Teshima H."/>
            <person name="Xu Y."/>
        </authorList>
    </citation>
    <scope>NUCLEOTIDE SEQUENCE [LARGE SCALE GENOMIC DNA]</scope>
    <source>
        <strain evidence="1 2">EO147</strain>
    </source>
</reference>
<dbReference type="RefSeq" id="WP_010111169.1">
    <property type="nucleotide sequence ID" value="NZ_CP008726.1"/>
</dbReference>
<dbReference type="Proteomes" id="UP000029424">
    <property type="component" value="Chromosome 1"/>
</dbReference>
<proteinExistence type="predicted"/>
<dbReference type="AlphaFoldDB" id="A0AAI8B693"/>
<gene>
    <name evidence="1" type="ORF">DM82_1186</name>
</gene>
<accession>A0AAI8B693</accession>
<dbReference type="KEGG" id="bok:DM82_1186"/>